<comment type="caution">
    <text evidence="8">Lacks conserved residue(s) required for the propagation of feature annotation.</text>
</comment>
<gene>
    <name evidence="8" type="primary">CLP1</name>
    <name evidence="12" type="ORF">ZYGR_0S02310</name>
</gene>
<keyword evidence="4 8" id="KW-0507">mRNA processing</keyword>
<feature type="binding site" evidence="8">
    <location>
        <begin position="131"/>
        <end position="136"/>
    </location>
    <ligand>
        <name>ATP</name>
        <dbReference type="ChEBI" id="CHEBI:30616"/>
    </ligand>
</feature>
<dbReference type="PANTHER" id="PTHR12755:SF6">
    <property type="entry name" value="POLYRIBONUCLEOTIDE 5'-HYDROXYL-KINASE CLP1"/>
    <property type="match status" value="1"/>
</dbReference>
<comment type="function">
    <text evidence="8">Required for endonucleolytic cleavage during polyadenylation-dependent pre-mRNA 3'-end formation.</text>
</comment>
<organism evidence="12 13">
    <name type="scientific">Zygosaccharomyces rouxii</name>
    <dbReference type="NCBI Taxonomy" id="4956"/>
    <lineage>
        <taxon>Eukaryota</taxon>
        <taxon>Fungi</taxon>
        <taxon>Dikarya</taxon>
        <taxon>Ascomycota</taxon>
        <taxon>Saccharomycotina</taxon>
        <taxon>Saccharomycetes</taxon>
        <taxon>Saccharomycetales</taxon>
        <taxon>Saccharomycetaceae</taxon>
        <taxon>Zygosaccharomyces</taxon>
    </lineage>
</organism>
<feature type="domain" description="Clp1 C-terminal" evidence="9">
    <location>
        <begin position="338"/>
        <end position="448"/>
    </location>
</feature>
<feature type="binding site" evidence="8">
    <location>
        <position position="31"/>
    </location>
    <ligand>
        <name>ATP</name>
        <dbReference type="ChEBI" id="CHEBI:30616"/>
    </ligand>
</feature>
<evidence type="ECO:0000259" key="9">
    <source>
        <dbReference type="Pfam" id="PF06807"/>
    </source>
</evidence>
<dbReference type="HAMAP" id="MF_03035">
    <property type="entry name" value="Clp1"/>
    <property type="match status" value="1"/>
</dbReference>
<comment type="similarity">
    <text evidence="8">Belongs to the Clp1 family. Clp1 subfamily.</text>
</comment>
<name>A0A1Q3A367_ZYGRO</name>
<evidence type="ECO:0000259" key="10">
    <source>
        <dbReference type="Pfam" id="PF16573"/>
    </source>
</evidence>
<dbReference type="InterPro" id="IPR027417">
    <property type="entry name" value="P-loop_NTPase"/>
</dbReference>
<keyword evidence="6 8" id="KW-0067">ATP-binding</keyword>
<reference evidence="12 13" key="1">
    <citation type="submission" date="2016-08" db="EMBL/GenBank/DDBJ databases">
        <title>Draft genome sequence of allopolyploid Zygosaccharomyces rouxii.</title>
        <authorList>
            <person name="Watanabe J."/>
            <person name="Uehara K."/>
            <person name="Mogi Y."/>
            <person name="Tsukioka Y."/>
        </authorList>
    </citation>
    <scope>NUCLEOTIDE SEQUENCE [LARGE SCALE GENOMIC DNA]</scope>
    <source>
        <strain evidence="12 13">NBRC 110957</strain>
    </source>
</reference>
<keyword evidence="5 8" id="KW-0547">Nucleotide-binding</keyword>
<evidence type="ECO:0000256" key="2">
    <source>
        <dbReference type="ARBA" id="ARBA00018706"/>
    </source>
</evidence>
<dbReference type="OrthoDB" id="258143at2759"/>
<dbReference type="GO" id="GO:0005849">
    <property type="term" value="C:mRNA cleavage factor complex"/>
    <property type="evidence" value="ECO:0007669"/>
    <property type="project" value="UniProtKB-UniRule"/>
</dbReference>
<dbReference type="Proteomes" id="UP000187013">
    <property type="component" value="Unassembled WGS sequence"/>
</dbReference>
<dbReference type="GO" id="GO:0031124">
    <property type="term" value="P:mRNA 3'-end processing"/>
    <property type="evidence" value="ECO:0007669"/>
    <property type="project" value="UniProtKB-UniRule"/>
</dbReference>
<dbReference type="GO" id="GO:0006388">
    <property type="term" value="P:tRNA splicing, via endonucleolytic cleavage and ligation"/>
    <property type="evidence" value="ECO:0007669"/>
    <property type="project" value="TreeGrafter"/>
</dbReference>
<dbReference type="GO" id="GO:0003723">
    <property type="term" value="F:RNA binding"/>
    <property type="evidence" value="ECO:0007669"/>
    <property type="project" value="EnsemblFungi"/>
</dbReference>
<feature type="domain" description="Clp1 N-terminal" evidence="10">
    <location>
        <begin position="25"/>
        <end position="117"/>
    </location>
</feature>
<evidence type="ECO:0000259" key="11">
    <source>
        <dbReference type="Pfam" id="PF16575"/>
    </source>
</evidence>
<dbReference type="InterPro" id="IPR038238">
    <property type="entry name" value="Clp1_C_sf"/>
</dbReference>
<dbReference type="Pfam" id="PF16575">
    <property type="entry name" value="CLP1_P"/>
    <property type="match status" value="1"/>
</dbReference>
<dbReference type="InterPro" id="IPR038239">
    <property type="entry name" value="Clp1_N_sf"/>
</dbReference>
<dbReference type="GO" id="GO:0005524">
    <property type="term" value="F:ATP binding"/>
    <property type="evidence" value="ECO:0007669"/>
    <property type="project" value="UniProtKB-UniRule"/>
</dbReference>
<dbReference type="InterPro" id="IPR045116">
    <property type="entry name" value="Clp1/Grc3"/>
</dbReference>
<evidence type="ECO:0000313" key="13">
    <source>
        <dbReference type="Proteomes" id="UP000187013"/>
    </source>
</evidence>
<dbReference type="eggNOG" id="KOG2749">
    <property type="taxonomic scope" value="Eukaryota"/>
</dbReference>
<dbReference type="OMA" id="VQYVNCH"/>
<dbReference type="Gene3D" id="2.60.120.1030">
    <property type="entry name" value="Clp1, DNA binding domain"/>
    <property type="match status" value="1"/>
</dbReference>
<accession>A0A1Q3A367</accession>
<feature type="domain" description="Clp1 P-loop" evidence="11">
    <location>
        <begin position="128"/>
        <end position="332"/>
    </location>
</feature>
<dbReference type="InterPro" id="IPR032319">
    <property type="entry name" value="CLP1_P"/>
</dbReference>
<evidence type="ECO:0000256" key="6">
    <source>
        <dbReference type="ARBA" id="ARBA00022840"/>
    </source>
</evidence>
<comment type="subcellular location">
    <subcellularLocation>
        <location evidence="1 8">Nucleus</location>
    </subcellularLocation>
</comment>
<evidence type="ECO:0000256" key="7">
    <source>
        <dbReference type="ARBA" id="ARBA00023242"/>
    </source>
</evidence>
<evidence type="ECO:0000256" key="8">
    <source>
        <dbReference type="HAMAP-Rule" id="MF_03035"/>
    </source>
</evidence>
<proteinExistence type="inferred from homology"/>
<dbReference type="EMBL" id="BDGX01000019">
    <property type="protein sequence ID" value="GAV50097.1"/>
    <property type="molecule type" value="Genomic_DNA"/>
</dbReference>
<dbReference type="Pfam" id="PF16573">
    <property type="entry name" value="CLP1_N"/>
    <property type="match status" value="1"/>
</dbReference>
<dbReference type="Gene3D" id="3.40.50.300">
    <property type="entry name" value="P-loop containing nucleotide triphosphate hydrolases"/>
    <property type="match status" value="1"/>
</dbReference>
<keyword evidence="7 8" id="KW-0539">Nucleus</keyword>
<protein>
    <recommendedName>
        <fullName evidence="3">Polynucleotide 5'-hydroxyl-kinase GRC3</fullName>
    </recommendedName>
    <alternativeName>
        <fullName evidence="2">Polynucleotide 5'-hydroxyl-kinase grc3</fullName>
    </alternativeName>
</protein>
<evidence type="ECO:0000256" key="3">
    <source>
        <dbReference type="ARBA" id="ARBA00019824"/>
    </source>
</evidence>
<evidence type="ECO:0000256" key="1">
    <source>
        <dbReference type="ARBA" id="ARBA00004123"/>
    </source>
</evidence>
<comment type="subunit">
    <text evidence="8">Component of a pre-mRNA cleavage factor complex. Interacts directly with PCF11.</text>
</comment>
<dbReference type="SUPFAM" id="SSF52540">
    <property type="entry name" value="P-loop containing nucleoside triphosphate hydrolases"/>
    <property type="match status" value="1"/>
</dbReference>
<dbReference type="Pfam" id="PF06807">
    <property type="entry name" value="Clp1"/>
    <property type="match status" value="1"/>
</dbReference>
<dbReference type="GO" id="GO:0051731">
    <property type="term" value="F:polynucleotide 5'-hydroxyl-kinase activity"/>
    <property type="evidence" value="ECO:0007669"/>
    <property type="project" value="InterPro"/>
</dbReference>
<evidence type="ECO:0000256" key="4">
    <source>
        <dbReference type="ARBA" id="ARBA00022664"/>
    </source>
</evidence>
<dbReference type="AlphaFoldDB" id="A0A1Q3A367"/>
<dbReference type="PANTHER" id="PTHR12755">
    <property type="entry name" value="CLEAVAGE/POLYADENYLATION FACTOR IA SUBUNIT CLP1P"/>
    <property type="match status" value="1"/>
</dbReference>
<dbReference type="InterPro" id="IPR028606">
    <property type="entry name" value="Clp1"/>
</dbReference>
<sequence>MESLPGLSDGRALAVEDSNESHTLTIPKGSEWKVERPSEARLTIRIKSGIAEIFGTELANDIEYEFRNFNFSILAVEDVTLEWKCHEMSSQSLQVVPNSTSNLVYNLHFALEKMRCSSFEGPRVIVIGSSGSGKTALCRTLCSYAIKFKPFQPMFINVNPQEGIFSPPGCVTAVPISDILDVQCSTWGQSMTSGATPLHSKQPFVKNFGLERISDNRVLFTKMVNELALVVDDRLANDALVRRSGCIIDTPPLSHLDDDGQELENMIRQFKVNVIIAIGDDADEIFEKYSARFMPYVGPNFIRVPKLSGCISTDDVYKRLLQRSAIREYFYGTYKTVLSPYAIGADIGDVNVWKPKNIMELPESEVGVATETEMLPVEVTAGNLQHSLVAITYADRKSSPVDVEHAPILGFALITEVNEKRNKLRILLPVPGRLPNKAVTLTSYRYLE</sequence>
<dbReference type="Gene3D" id="2.40.30.330">
    <property type="entry name" value="Pre-mRNA cleavage complex subunit Clp1, C-terminal domain"/>
    <property type="match status" value="1"/>
</dbReference>
<comment type="caution">
    <text evidence="12">The sequence shown here is derived from an EMBL/GenBank/DDBJ whole genome shotgun (WGS) entry which is preliminary data.</text>
</comment>
<evidence type="ECO:0000256" key="5">
    <source>
        <dbReference type="ARBA" id="ARBA00022741"/>
    </source>
</evidence>
<dbReference type="InterPro" id="IPR010655">
    <property type="entry name" value="Clp1_C"/>
</dbReference>
<evidence type="ECO:0000313" key="12">
    <source>
        <dbReference type="EMBL" id="GAV50097.1"/>
    </source>
</evidence>
<dbReference type="InterPro" id="IPR032324">
    <property type="entry name" value="Clp1_N"/>
</dbReference>